<dbReference type="GO" id="GO:0043190">
    <property type="term" value="C:ATP-binding cassette (ABC) transporter complex"/>
    <property type="evidence" value="ECO:0007669"/>
    <property type="project" value="InterPro"/>
</dbReference>
<evidence type="ECO:0000256" key="5">
    <source>
        <dbReference type="ARBA" id="ARBA00022840"/>
    </source>
</evidence>
<gene>
    <name evidence="10" type="ORF">GL300_09715</name>
</gene>
<dbReference type="GO" id="GO:0005524">
    <property type="term" value="F:ATP binding"/>
    <property type="evidence" value="ECO:0007669"/>
    <property type="project" value="UniProtKB-KW"/>
</dbReference>
<name>A0A844HP49_9RHOB</name>
<comment type="caution">
    <text evidence="10">The sequence shown here is derived from an EMBL/GenBank/DDBJ whole genome shotgun (WGS) entry which is preliminary data.</text>
</comment>
<dbReference type="GO" id="GO:0016887">
    <property type="term" value="F:ATP hydrolysis activity"/>
    <property type="evidence" value="ECO:0007669"/>
    <property type="project" value="InterPro"/>
</dbReference>
<dbReference type="PROSITE" id="PS00211">
    <property type="entry name" value="ABC_TRANSPORTER_1"/>
    <property type="match status" value="1"/>
</dbReference>
<dbReference type="PANTHER" id="PTHR42781">
    <property type="entry name" value="SPERMIDINE/PUTRESCINE IMPORT ATP-BINDING PROTEIN POTA"/>
    <property type="match status" value="1"/>
</dbReference>
<dbReference type="InterPro" id="IPR027417">
    <property type="entry name" value="P-loop_NTPase"/>
</dbReference>
<feature type="domain" description="ABC transporter" evidence="9">
    <location>
        <begin position="30"/>
        <end position="260"/>
    </location>
</feature>
<dbReference type="Pfam" id="PF00005">
    <property type="entry name" value="ABC_tran"/>
    <property type="match status" value="1"/>
</dbReference>
<dbReference type="PANTHER" id="PTHR42781:SF4">
    <property type="entry name" value="SPERMIDINE_PUTRESCINE IMPORT ATP-BINDING PROTEIN POTA"/>
    <property type="match status" value="1"/>
</dbReference>
<evidence type="ECO:0000259" key="9">
    <source>
        <dbReference type="PROSITE" id="PS50893"/>
    </source>
</evidence>
<dbReference type="GO" id="GO:0015697">
    <property type="term" value="P:quaternary ammonium group transport"/>
    <property type="evidence" value="ECO:0007669"/>
    <property type="project" value="UniProtKB-ARBA"/>
</dbReference>
<dbReference type="Gene3D" id="3.40.50.300">
    <property type="entry name" value="P-loop containing nucleotide triphosphate hydrolases"/>
    <property type="match status" value="1"/>
</dbReference>
<keyword evidence="6" id="KW-0408">Iron</keyword>
<dbReference type="EMBL" id="WMIG01000003">
    <property type="protein sequence ID" value="MTH59491.1"/>
    <property type="molecule type" value="Genomic_DNA"/>
</dbReference>
<dbReference type="SUPFAM" id="SSF52540">
    <property type="entry name" value="P-loop containing nucleoside triphosphate hydrolases"/>
    <property type="match status" value="1"/>
</dbReference>
<dbReference type="InterPro" id="IPR013611">
    <property type="entry name" value="Transp-assoc_OB_typ2"/>
</dbReference>
<evidence type="ECO:0000256" key="8">
    <source>
        <dbReference type="ARBA" id="ARBA00023136"/>
    </source>
</evidence>
<protein>
    <submittedName>
        <fullName evidence="10">ATP-binding cassette domain-containing protein</fullName>
    </submittedName>
</protein>
<keyword evidence="7" id="KW-0406">Ion transport</keyword>
<organism evidence="10 11">
    <name type="scientific">Paracoccus litorisediminis</name>
    <dbReference type="NCBI Taxonomy" id="2006130"/>
    <lineage>
        <taxon>Bacteria</taxon>
        <taxon>Pseudomonadati</taxon>
        <taxon>Pseudomonadota</taxon>
        <taxon>Alphaproteobacteria</taxon>
        <taxon>Rhodobacterales</taxon>
        <taxon>Paracoccaceae</taxon>
        <taxon>Paracoccus</taxon>
    </lineage>
</organism>
<evidence type="ECO:0000256" key="6">
    <source>
        <dbReference type="ARBA" id="ARBA00023004"/>
    </source>
</evidence>
<evidence type="ECO:0000256" key="3">
    <source>
        <dbReference type="ARBA" id="ARBA00022496"/>
    </source>
</evidence>
<keyword evidence="4" id="KW-0547">Nucleotide-binding</keyword>
<dbReference type="Pfam" id="PF08402">
    <property type="entry name" value="TOBE_2"/>
    <property type="match status" value="1"/>
</dbReference>
<dbReference type="FunFam" id="3.40.50.300:FF:000425">
    <property type="entry name" value="Probable ABC transporter, ATP-binding subunit"/>
    <property type="match status" value="1"/>
</dbReference>
<dbReference type="GO" id="GO:0015408">
    <property type="term" value="F:ABC-type ferric iron transporter activity"/>
    <property type="evidence" value="ECO:0007669"/>
    <property type="project" value="InterPro"/>
</dbReference>
<dbReference type="AlphaFoldDB" id="A0A844HP49"/>
<dbReference type="InterPro" id="IPR003439">
    <property type="entry name" value="ABC_transporter-like_ATP-bd"/>
</dbReference>
<dbReference type="InterPro" id="IPR050093">
    <property type="entry name" value="ABC_SmlMolc_Importer"/>
</dbReference>
<keyword evidence="1" id="KW-0813">Transport</keyword>
<dbReference type="InterPro" id="IPR008995">
    <property type="entry name" value="Mo/tungstate-bd_C_term_dom"/>
</dbReference>
<evidence type="ECO:0000256" key="1">
    <source>
        <dbReference type="ARBA" id="ARBA00022448"/>
    </source>
</evidence>
<reference evidence="10 11" key="1">
    <citation type="submission" date="2019-11" db="EMBL/GenBank/DDBJ databases">
        <authorList>
            <person name="Dong K."/>
        </authorList>
    </citation>
    <scope>NUCLEOTIDE SEQUENCE [LARGE SCALE GENOMIC DNA]</scope>
    <source>
        <strain evidence="10 11">NBRC 112902</strain>
    </source>
</reference>
<evidence type="ECO:0000313" key="10">
    <source>
        <dbReference type="EMBL" id="MTH59491.1"/>
    </source>
</evidence>
<dbReference type="InterPro" id="IPR017871">
    <property type="entry name" value="ABC_transporter-like_CS"/>
</dbReference>
<evidence type="ECO:0000313" key="11">
    <source>
        <dbReference type="Proteomes" id="UP000449846"/>
    </source>
</evidence>
<evidence type="ECO:0000256" key="7">
    <source>
        <dbReference type="ARBA" id="ARBA00023065"/>
    </source>
</evidence>
<dbReference type="SMART" id="SM00382">
    <property type="entry name" value="AAA"/>
    <property type="match status" value="1"/>
</dbReference>
<keyword evidence="2" id="KW-1003">Cell membrane</keyword>
<sequence>MPGRGKNRVEHTDFLGERPVGRHVRGQPMLEINAVERRFAGSSGVQGVSLTVWPGEVTCLLGPSGCGKSTTLRMIAGIERVDAGQISIAGQVVADARTDVPPEKRPVGMVFQDLALFPHMTIAQNVGFGLPRSGRGAAQIGHLLERVGLPGHADKYPHQLSGGEQQRIALIRALATQPRVMLLDEPFSSLDQRLRVEMRELALDLLREAGAAVVLVTHDPDEAMMMADRIAIMREGRILQEGAPLDLYHRPVDLAVAGFLSELNVFSGRVLQGHVGTPIGDLPVPGVVEGTRVHAAFRPEHLAARRGTRSSGQAHVLRVLNLGRENVIELKLPGHASYLRCSAPGHSDLMPGEHVEIGFDPDKALIFPH</sequence>
<evidence type="ECO:0000256" key="4">
    <source>
        <dbReference type="ARBA" id="ARBA00022741"/>
    </source>
</evidence>
<dbReference type="Proteomes" id="UP000449846">
    <property type="component" value="Unassembled WGS sequence"/>
</dbReference>
<keyword evidence="3" id="KW-0410">Iron transport</keyword>
<dbReference type="InterPro" id="IPR003593">
    <property type="entry name" value="AAA+_ATPase"/>
</dbReference>
<dbReference type="CDD" id="cd03259">
    <property type="entry name" value="ABC_Carb_Solutes_like"/>
    <property type="match status" value="1"/>
</dbReference>
<evidence type="ECO:0000256" key="2">
    <source>
        <dbReference type="ARBA" id="ARBA00022475"/>
    </source>
</evidence>
<dbReference type="InterPro" id="IPR015853">
    <property type="entry name" value="ABC_transpr_FbpC"/>
</dbReference>
<accession>A0A844HP49</accession>
<dbReference type="PROSITE" id="PS50893">
    <property type="entry name" value="ABC_TRANSPORTER_2"/>
    <property type="match status" value="1"/>
</dbReference>
<keyword evidence="5 10" id="KW-0067">ATP-binding</keyword>
<dbReference type="SUPFAM" id="SSF50331">
    <property type="entry name" value="MOP-like"/>
    <property type="match status" value="1"/>
</dbReference>
<keyword evidence="8" id="KW-0472">Membrane</keyword>
<dbReference type="OrthoDB" id="9802264at2"/>
<proteinExistence type="predicted"/>
<keyword evidence="11" id="KW-1185">Reference proteome</keyword>